<reference evidence="1 2" key="1">
    <citation type="submission" date="2024-01" db="EMBL/GenBank/DDBJ databases">
        <title>The genomes of 5 underutilized Papilionoideae crops provide insights into root nodulation and disease resistance.</title>
        <authorList>
            <person name="Yuan L."/>
        </authorList>
    </citation>
    <scope>NUCLEOTIDE SEQUENCE [LARGE SCALE GENOMIC DNA]</scope>
    <source>
        <strain evidence="1">LY-2023</strain>
        <tissue evidence="1">Leaf</tissue>
    </source>
</reference>
<dbReference type="EMBL" id="JAYKXN010000008">
    <property type="protein sequence ID" value="KAK7263306.1"/>
    <property type="molecule type" value="Genomic_DNA"/>
</dbReference>
<keyword evidence="2" id="KW-1185">Reference proteome</keyword>
<proteinExistence type="predicted"/>
<dbReference type="Proteomes" id="UP001359559">
    <property type="component" value="Unassembled WGS sequence"/>
</dbReference>
<sequence length="85" mass="9398">MATAQPAITTSLRALSQHCHFSRLQSVFSFSYSMVELSKPPSSQRSLSSSLSSKFTSFTDPSDYSAFSSKLPPISFHHHPFTIVL</sequence>
<gene>
    <name evidence="1" type="ORF">RJT34_30894</name>
</gene>
<accession>A0AAN9I7U6</accession>
<dbReference type="AlphaFoldDB" id="A0AAN9I7U6"/>
<organism evidence="1 2">
    <name type="scientific">Clitoria ternatea</name>
    <name type="common">Butterfly pea</name>
    <dbReference type="NCBI Taxonomy" id="43366"/>
    <lineage>
        <taxon>Eukaryota</taxon>
        <taxon>Viridiplantae</taxon>
        <taxon>Streptophyta</taxon>
        <taxon>Embryophyta</taxon>
        <taxon>Tracheophyta</taxon>
        <taxon>Spermatophyta</taxon>
        <taxon>Magnoliopsida</taxon>
        <taxon>eudicotyledons</taxon>
        <taxon>Gunneridae</taxon>
        <taxon>Pentapetalae</taxon>
        <taxon>rosids</taxon>
        <taxon>fabids</taxon>
        <taxon>Fabales</taxon>
        <taxon>Fabaceae</taxon>
        <taxon>Papilionoideae</taxon>
        <taxon>50 kb inversion clade</taxon>
        <taxon>NPAAA clade</taxon>
        <taxon>indigoferoid/millettioid clade</taxon>
        <taxon>Phaseoleae</taxon>
        <taxon>Clitoria</taxon>
    </lineage>
</organism>
<comment type="caution">
    <text evidence="1">The sequence shown here is derived from an EMBL/GenBank/DDBJ whole genome shotgun (WGS) entry which is preliminary data.</text>
</comment>
<evidence type="ECO:0000313" key="1">
    <source>
        <dbReference type="EMBL" id="KAK7263306.1"/>
    </source>
</evidence>
<name>A0AAN9I7U6_CLITE</name>
<protein>
    <submittedName>
        <fullName evidence="1">Uncharacterized protein</fullName>
    </submittedName>
</protein>
<evidence type="ECO:0000313" key="2">
    <source>
        <dbReference type="Proteomes" id="UP001359559"/>
    </source>
</evidence>